<evidence type="ECO:0008006" key="5">
    <source>
        <dbReference type="Google" id="ProtNLM"/>
    </source>
</evidence>
<dbReference type="InterPro" id="IPR002347">
    <property type="entry name" value="SDR_fam"/>
</dbReference>
<evidence type="ECO:0000256" key="1">
    <source>
        <dbReference type="ARBA" id="ARBA00006484"/>
    </source>
</evidence>
<dbReference type="PANTHER" id="PTHR43180:SF81">
    <property type="entry name" value="SHORT CHAIN ALCOHOL DEHYDROGENASE"/>
    <property type="match status" value="1"/>
</dbReference>
<protein>
    <recommendedName>
        <fullName evidence="5">Secoisolariciresinol dehydrogenase</fullName>
    </recommendedName>
</protein>
<dbReference type="EMBL" id="JACBKZ010000007">
    <property type="protein sequence ID" value="KAF5945073.1"/>
    <property type="molecule type" value="Genomic_DNA"/>
</dbReference>
<dbReference type="GO" id="GO:0016616">
    <property type="term" value="F:oxidoreductase activity, acting on the CH-OH group of donors, NAD or NADP as acceptor"/>
    <property type="evidence" value="ECO:0007669"/>
    <property type="project" value="UniProtKB-ARBA"/>
</dbReference>
<name>A0A7J7GWC2_CAMSI</name>
<evidence type="ECO:0000313" key="4">
    <source>
        <dbReference type="Proteomes" id="UP000593564"/>
    </source>
</evidence>
<keyword evidence="4" id="KW-1185">Reference proteome</keyword>
<dbReference type="SUPFAM" id="SSF51735">
    <property type="entry name" value="NAD(P)-binding Rossmann-fold domains"/>
    <property type="match status" value="1"/>
</dbReference>
<keyword evidence="2" id="KW-0560">Oxidoreductase</keyword>
<evidence type="ECO:0000313" key="3">
    <source>
        <dbReference type="EMBL" id="KAF5945073.1"/>
    </source>
</evidence>
<reference evidence="4" key="1">
    <citation type="journal article" date="2020" name="Nat. Commun.">
        <title>Genome assembly of wild tea tree DASZ reveals pedigree and selection history of tea varieties.</title>
        <authorList>
            <person name="Zhang W."/>
            <person name="Zhang Y."/>
            <person name="Qiu H."/>
            <person name="Guo Y."/>
            <person name="Wan H."/>
            <person name="Zhang X."/>
            <person name="Scossa F."/>
            <person name="Alseekh S."/>
            <person name="Zhang Q."/>
            <person name="Wang P."/>
            <person name="Xu L."/>
            <person name="Schmidt M.H."/>
            <person name="Jia X."/>
            <person name="Li D."/>
            <person name="Zhu A."/>
            <person name="Guo F."/>
            <person name="Chen W."/>
            <person name="Ni D."/>
            <person name="Usadel B."/>
            <person name="Fernie A.R."/>
            <person name="Wen W."/>
        </authorList>
    </citation>
    <scope>NUCLEOTIDE SEQUENCE [LARGE SCALE GENOMIC DNA]</scope>
    <source>
        <strain evidence="4">cv. G240</strain>
    </source>
</reference>
<dbReference type="PRINTS" id="PR00081">
    <property type="entry name" value="GDHRDH"/>
</dbReference>
<dbReference type="Gene3D" id="3.40.50.720">
    <property type="entry name" value="NAD(P)-binding Rossmann-like Domain"/>
    <property type="match status" value="1"/>
</dbReference>
<reference evidence="3 4" key="2">
    <citation type="submission" date="2020-07" db="EMBL/GenBank/DDBJ databases">
        <title>Genome assembly of wild tea tree DASZ reveals pedigree and selection history of tea varieties.</title>
        <authorList>
            <person name="Zhang W."/>
        </authorList>
    </citation>
    <scope>NUCLEOTIDE SEQUENCE [LARGE SCALE GENOMIC DNA]</scope>
    <source>
        <strain evidence="4">cv. G240</strain>
        <tissue evidence="3">Leaf</tissue>
    </source>
</reference>
<dbReference type="Pfam" id="PF13561">
    <property type="entry name" value="adh_short_C2"/>
    <property type="match status" value="1"/>
</dbReference>
<dbReference type="PRINTS" id="PR00080">
    <property type="entry name" value="SDRFAMILY"/>
</dbReference>
<accession>A0A7J7GWC2</accession>
<sequence length="310" mass="33137">MGFGKVLVKLGFGIKIERGGFYVDLQNDYKPCTFHSVSSLIHGGNIMSNLLKASSLLSPIAKRLEGKVAVITGGASGIGEATARHFVRHGAKVIIADIQNTVDSSTSTESISFVHCDVSNERDVEHAVDTAIAKHGKLDIMFSNAGISGKLDPTIKSLDFQDLKRVFDVNVFGAFYCAKHAARAMIPNKKGSIVFTASSVSAICVLAPHPYTVSKHAVVGLAKNLCVELGKDGIRVNCISPYAVNTPIVRNAMGMKKEEVDELFCELANMKGVRLEVEDVAEAVVYLGSDESKYVSGVNLLIDGGYSVGK</sequence>
<comment type="caution">
    <text evidence="3">The sequence shown here is derived from an EMBL/GenBank/DDBJ whole genome shotgun (WGS) entry which is preliminary data.</text>
</comment>
<dbReference type="FunFam" id="3.40.50.720:FF:000084">
    <property type="entry name" value="Short-chain dehydrogenase reductase"/>
    <property type="match status" value="1"/>
</dbReference>
<dbReference type="PANTHER" id="PTHR43180">
    <property type="entry name" value="3-OXOACYL-(ACYL-CARRIER-PROTEIN) REDUCTASE (AFU_ORTHOLOGUE AFUA_6G11210)"/>
    <property type="match status" value="1"/>
</dbReference>
<proteinExistence type="inferred from homology"/>
<organism evidence="3 4">
    <name type="scientific">Camellia sinensis</name>
    <name type="common">Tea plant</name>
    <name type="synonym">Thea sinensis</name>
    <dbReference type="NCBI Taxonomy" id="4442"/>
    <lineage>
        <taxon>Eukaryota</taxon>
        <taxon>Viridiplantae</taxon>
        <taxon>Streptophyta</taxon>
        <taxon>Embryophyta</taxon>
        <taxon>Tracheophyta</taxon>
        <taxon>Spermatophyta</taxon>
        <taxon>Magnoliopsida</taxon>
        <taxon>eudicotyledons</taxon>
        <taxon>Gunneridae</taxon>
        <taxon>Pentapetalae</taxon>
        <taxon>asterids</taxon>
        <taxon>Ericales</taxon>
        <taxon>Theaceae</taxon>
        <taxon>Camellia</taxon>
    </lineage>
</organism>
<dbReference type="Proteomes" id="UP000593564">
    <property type="component" value="Unassembled WGS sequence"/>
</dbReference>
<comment type="similarity">
    <text evidence="1">Belongs to the short-chain dehydrogenases/reductases (SDR) family.</text>
</comment>
<dbReference type="AlphaFoldDB" id="A0A7J7GWC2"/>
<dbReference type="InterPro" id="IPR036291">
    <property type="entry name" value="NAD(P)-bd_dom_sf"/>
</dbReference>
<gene>
    <name evidence="3" type="ORF">HYC85_015301</name>
</gene>
<evidence type="ECO:0000256" key="2">
    <source>
        <dbReference type="ARBA" id="ARBA00023002"/>
    </source>
</evidence>